<reference evidence="3 4" key="1">
    <citation type="submission" date="2019-03" db="EMBL/GenBank/DDBJ databases">
        <title>Comparative genomic analyses of the sweetpotato soil rot pathogen, Streptomyces ipomoeae.</title>
        <authorList>
            <person name="Ruschel Soares N."/>
            <person name="Badger J.H."/>
            <person name="Huguet-Tapia J.C."/>
            <person name="Clark C.A."/>
            <person name="Pettis G.S."/>
        </authorList>
    </citation>
    <scope>NUCLEOTIDE SEQUENCE [LARGE SCALE GENOMIC DNA]</scope>
    <source>
        <strain evidence="3 4">88-35</strain>
    </source>
</reference>
<dbReference type="RefSeq" id="WP_141581982.1">
    <property type="nucleotide sequence ID" value="NZ_SPAZ01000101.1"/>
</dbReference>
<dbReference type="SUPFAM" id="SSF82171">
    <property type="entry name" value="DPP6 N-terminal domain-like"/>
    <property type="match status" value="1"/>
</dbReference>
<organism evidence="3 4">
    <name type="scientific">Streptomyces ipomoeae</name>
    <dbReference type="NCBI Taxonomy" id="103232"/>
    <lineage>
        <taxon>Bacteria</taxon>
        <taxon>Bacillati</taxon>
        <taxon>Actinomycetota</taxon>
        <taxon>Actinomycetes</taxon>
        <taxon>Kitasatosporales</taxon>
        <taxon>Streptomycetaceae</taxon>
        <taxon>Streptomyces</taxon>
    </lineage>
</organism>
<name>A0AAE8W3P9_9ACTN</name>
<dbReference type="EMBL" id="SPAZ01000101">
    <property type="protein sequence ID" value="TQE35813.1"/>
    <property type="molecule type" value="Genomic_DNA"/>
</dbReference>
<evidence type="ECO:0000256" key="1">
    <source>
        <dbReference type="SAM" id="MobiDB-lite"/>
    </source>
</evidence>
<proteinExistence type="predicted"/>
<keyword evidence="2" id="KW-0732">Signal</keyword>
<feature type="region of interest" description="Disordered" evidence="1">
    <location>
        <begin position="25"/>
        <end position="52"/>
    </location>
</feature>
<gene>
    <name evidence="3" type="ORF">Sipo8835_12325</name>
</gene>
<evidence type="ECO:0000256" key="2">
    <source>
        <dbReference type="SAM" id="SignalP"/>
    </source>
</evidence>
<evidence type="ECO:0000313" key="4">
    <source>
        <dbReference type="Proteomes" id="UP000318720"/>
    </source>
</evidence>
<feature type="chain" id="PRO_5042021249" evidence="2">
    <location>
        <begin position="27"/>
        <end position="412"/>
    </location>
</feature>
<accession>A0AAE8W3P9</accession>
<feature type="signal peptide" evidence="2">
    <location>
        <begin position="1"/>
        <end position="26"/>
    </location>
</feature>
<protein>
    <submittedName>
        <fullName evidence="3">Uncharacterized protein</fullName>
    </submittedName>
</protein>
<dbReference type="AlphaFoldDB" id="A0AAE8W3P9"/>
<dbReference type="InterPro" id="IPR011042">
    <property type="entry name" value="6-blade_b-propeller_TolB-like"/>
</dbReference>
<evidence type="ECO:0000313" key="3">
    <source>
        <dbReference type="EMBL" id="TQE35813.1"/>
    </source>
</evidence>
<dbReference type="Proteomes" id="UP000318720">
    <property type="component" value="Unassembled WGS sequence"/>
</dbReference>
<dbReference type="Gene3D" id="2.120.10.30">
    <property type="entry name" value="TolB, C-terminal domain"/>
    <property type="match status" value="1"/>
</dbReference>
<sequence>MRPSLRILVSAVLVGAVAWPAGAAQAAAGDEPVPRTERISVAPDGAGGNRHSTTPVVSADGRVVAFESGATNLVAGTDVANSVFYRTAPGAPLQRVVVPGETTSTPQLSESGRYLTFTSFSSATQKSSVHVMDLSTGSVERLAPAMDEGYQVSNGVAPISANGRYVAFVARPAVDPNGAFACRVMLLDRKTQQVQRVSRPSDGSKNFHQCRQISMSANGRKVAYQEGYPGPSDNDQGDILVYDRVTGQTVQADATHDGAPADRSAIGPVLSADGSKVGFNSVATNLIPGTDPNGNSSTSWNAFVYDLRTGTLQRYDGHDPTDLTLISDLSANGSKLLLNTADANRSTLGLILRDPCTGEEQLLSPGQDGKPLTVGAAALSLDESTVVFDSYYPGLVPEDTNLIGDVFVRTLR</sequence>
<comment type="caution">
    <text evidence="3">The sequence shown here is derived from an EMBL/GenBank/DDBJ whole genome shotgun (WGS) entry which is preliminary data.</text>
</comment>
<dbReference type="PANTHER" id="PTHR36842">
    <property type="entry name" value="PROTEIN TOLB HOMOLOG"/>
    <property type="match status" value="1"/>
</dbReference>